<name>A0A3G4ZV96_9VIRU</name>
<protein>
    <recommendedName>
        <fullName evidence="2">Ankyrin repeat protein</fullName>
    </recommendedName>
</protein>
<dbReference type="Gene3D" id="1.25.40.20">
    <property type="entry name" value="Ankyrin repeat-containing domain"/>
    <property type="match status" value="1"/>
</dbReference>
<proteinExistence type="predicted"/>
<dbReference type="InterPro" id="IPR002110">
    <property type="entry name" value="Ankyrin_rpt"/>
</dbReference>
<dbReference type="EMBL" id="MK072047">
    <property type="protein sequence ID" value="AYV77543.1"/>
    <property type="molecule type" value="Genomic_DNA"/>
</dbReference>
<dbReference type="SUPFAM" id="SSF48403">
    <property type="entry name" value="Ankyrin repeat"/>
    <property type="match status" value="1"/>
</dbReference>
<dbReference type="InterPro" id="IPR036770">
    <property type="entry name" value="Ankyrin_rpt-contain_sf"/>
</dbReference>
<reference evidence="1" key="1">
    <citation type="submission" date="2018-10" db="EMBL/GenBank/DDBJ databases">
        <title>Hidden diversity of soil giant viruses.</title>
        <authorList>
            <person name="Schulz F."/>
            <person name="Alteio L."/>
            <person name="Goudeau D."/>
            <person name="Ryan E.M."/>
            <person name="Malmstrom R.R."/>
            <person name="Blanchard J."/>
            <person name="Woyke T."/>
        </authorList>
    </citation>
    <scope>NUCLEOTIDE SEQUENCE</scope>
    <source>
        <strain evidence="1">DSV1</strain>
    </source>
</reference>
<evidence type="ECO:0008006" key="2">
    <source>
        <dbReference type="Google" id="ProtNLM"/>
    </source>
</evidence>
<gene>
    <name evidence="1" type="ORF">Dasosvirus6_5</name>
</gene>
<evidence type="ECO:0000313" key="1">
    <source>
        <dbReference type="EMBL" id="AYV77543.1"/>
    </source>
</evidence>
<accession>A0A3G4ZV96</accession>
<dbReference type="Pfam" id="PF12796">
    <property type="entry name" value="Ank_2"/>
    <property type="match status" value="1"/>
</dbReference>
<sequence length="297" mass="35606">MSNFIRDNIIGIFKSNKKYEEPIRRPKLSGKQGNLLLRIMCNEHEYVFDRYNEVLDHRKKQYFFARALCHSDMKIIRFLEQKYNVKKNFIENEEFFKEVIKLNRNVDVIKYAIDELKMNLEYFDIKTGNYLMIACEYNCLDVVKYLIEERKMNPNCLDIFGCNCLTRSIQGYNDKIIKYLSDKMDVVYAVKKICEIEQELRNKIDNILTYLDFRMYSMDKCNRMIVLSSENYIALNYLLEFAINMYGKAYCFTRLELSNINPLILKKKLLKIFSIHDPFTLDYITFTKLVDKLSVQI</sequence>
<organism evidence="1">
    <name type="scientific">Dasosvirus sp</name>
    <dbReference type="NCBI Taxonomy" id="2487764"/>
    <lineage>
        <taxon>Viruses</taxon>
        <taxon>Varidnaviria</taxon>
        <taxon>Bamfordvirae</taxon>
        <taxon>Nucleocytoviricota</taxon>
        <taxon>Megaviricetes</taxon>
        <taxon>Imitervirales</taxon>
        <taxon>Mimiviridae</taxon>
        <taxon>Klosneuvirinae</taxon>
    </lineage>
</organism>